<evidence type="ECO:0000256" key="4">
    <source>
        <dbReference type="ARBA" id="ARBA00022827"/>
    </source>
</evidence>
<dbReference type="InterPro" id="IPR036250">
    <property type="entry name" value="AcylCo_DH-like_C"/>
</dbReference>
<comment type="cofactor">
    <cofactor evidence="1">
        <name>FAD</name>
        <dbReference type="ChEBI" id="CHEBI:57692"/>
    </cofactor>
</comment>
<dbReference type="InterPro" id="IPR006091">
    <property type="entry name" value="Acyl-CoA_Oxase/DH_mid-dom"/>
</dbReference>
<dbReference type="GO" id="GO:0050660">
    <property type="term" value="F:flavin adenine dinucleotide binding"/>
    <property type="evidence" value="ECO:0007669"/>
    <property type="project" value="InterPro"/>
</dbReference>
<evidence type="ECO:0008006" key="10">
    <source>
        <dbReference type="Google" id="ProtNLM"/>
    </source>
</evidence>
<keyword evidence="5" id="KW-0560">Oxidoreductase</keyword>
<evidence type="ECO:0000259" key="6">
    <source>
        <dbReference type="Pfam" id="PF00441"/>
    </source>
</evidence>
<dbReference type="Gene3D" id="1.20.140.10">
    <property type="entry name" value="Butyryl-CoA Dehydrogenase, subunit A, domain 3"/>
    <property type="match status" value="2"/>
</dbReference>
<dbReference type="InterPro" id="IPR046373">
    <property type="entry name" value="Acyl-CoA_Oxase/DH_mid-dom_sf"/>
</dbReference>
<dbReference type="InterPro" id="IPR037069">
    <property type="entry name" value="AcylCoA_DH/ox_N_sf"/>
</dbReference>
<dbReference type="Gene3D" id="1.10.540.10">
    <property type="entry name" value="Acyl-CoA dehydrogenase/oxidase, N-terminal domain"/>
    <property type="match status" value="1"/>
</dbReference>
<comment type="similarity">
    <text evidence="2">Belongs to the acyl-CoA dehydrogenase family.</text>
</comment>
<dbReference type="Pfam" id="PF02770">
    <property type="entry name" value="Acyl-CoA_dh_M"/>
    <property type="match status" value="1"/>
</dbReference>
<dbReference type="InterPro" id="IPR009075">
    <property type="entry name" value="AcylCo_DH/oxidase_C"/>
</dbReference>
<dbReference type="PANTHER" id="PTHR43884">
    <property type="entry name" value="ACYL-COA DEHYDROGENASE"/>
    <property type="match status" value="1"/>
</dbReference>
<keyword evidence="3" id="KW-0285">Flavoprotein</keyword>
<feature type="domain" description="Acyl-CoA dehydrogenase/oxidase N-terminal" evidence="8">
    <location>
        <begin position="31"/>
        <end position="145"/>
    </location>
</feature>
<dbReference type="PROSITE" id="PS00072">
    <property type="entry name" value="ACYL_COA_DH_1"/>
    <property type="match status" value="1"/>
</dbReference>
<evidence type="ECO:0000256" key="3">
    <source>
        <dbReference type="ARBA" id="ARBA00022630"/>
    </source>
</evidence>
<dbReference type="PANTHER" id="PTHR43884:SF12">
    <property type="entry name" value="ISOVALERYL-COA DEHYDROGENASE, MITOCHONDRIAL-RELATED"/>
    <property type="match status" value="1"/>
</dbReference>
<evidence type="ECO:0000259" key="7">
    <source>
        <dbReference type="Pfam" id="PF02770"/>
    </source>
</evidence>
<reference evidence="9" key="1">
    <citation type="submission" date="2018-05" db="EMBL/GenBank/DDBJ databases">
        <authorList>
            <person name="Lanie J.A."/>
            <person name="Ng W.-L."/>
            <person name="Kazmierczak K.M."/>
            <person name="Andrzejewski T.M."/>
            <person name="Davidsen T.M."/>
            <person name="Wayne K.J."/>
            <person name="Tettelin H."/>
            <person name="Glass J.I."/>
            <person name="Rusch D."/>
            <person name="Podicherti R."/>
            <person name="Tsui H.-C.T."/>
            <person name="Winkler M.E."/>
        </authorList>
    </citation>
    <scope>NUCLEOTIDE SEQUENCE</scope>
</reference>
<evidence type="ECO:0000256" key="2">
    <source>
        <dbReference type="ARBA" id="ARBA00009347"/>
    </source>
</evidence>
<dbReference type="AlphaFoldDB" id="A0A382AIJ1"/>
<gene>
    <name evidence="9" type="ORF">METZ01_LOCUS154033</name>
</gene>
<proteinExistence type="inferred from homology"/>
<dbReference type="Pfam" id="PF02771">
    <property type="entry name" value="Acyl-CoA_dh_N"/>
    <property type="match status" value="1"/>
</dbReference>
<evidence type="ECO:0000256" key="1">
    <source>
        <dbReference type="ARBA" id="ARBA00001974"/>
    </source>
</evidence>
<accession>A0A382AIJ1</accession>
<protein>
    <recommendedName>
        <fullName evidence="10">Acyl-CoA dehydrogenase</fullName>
    </recommendedName>
</protein>
<evidence type="ECO:0000313" key="9">
    <source>
        <dbReference type="EMBL" id="SVB01179.1"/>
    </source>
</evidence>
<keyword evidence="4" id="KW-0274">FAD</keyword>
<evidence type="ECO:0000259" key="8">
    <source>
        <dbReference type="Pfam" id="PF02771"/>
    </source>
</evidence>
<dbReference type="InterPro" id="IPR006089">
    <property type="entry name" value="Acyl-CoA_DH_CS"/>
</dbReference>
<dbReference type="GO" id="GO:0003995">
    <property type="term" value="F:acyl-CoA dehydrogenase activity"/>
    <property type="evidence" value="ECO:0007669"/>
    <property type="project" value="InterPro"/>
</dbReference>
<organism evidence="9">
    <name type="scientific">marine metagenome</name>
    <dbReference type="NCBI Taxonomy" id="408172"/>
    <lineage>
        <taxon>unclassified sequences</taxon>
        <taxon>metagenomes</taxon>
        <taxon>ecological metagenomes</taxon>
    </lineage>
</organism>
<dbReference type="EMBL" id="UINC01025500">
    <property type="protein sequence ID" value="SVB01179.1"/>
    <property type="molecule type" value="Genomic_DNA"/>
</dbReference>
<dbReference type="InterPro" id="IPR013786">
    <property type="entry name" value="AcylCoA_DH/ox_N"/>
</dbReference>
<dbReference type="Gene3D" id="2.40.110.10">
    <property type="entry name" value="Butyryl-CoA Dehydrogenase, subunit A, domain 2"/>
    <property type="match status" value="1"/>
</dbReference>
<feature type="domain" description="Acyl-CoA oxidase/dehydrogenase middle" evidence="7">
    <location>
        <begin position="149"/>
        <end position="242"/>
    </location>
</feature>
<dbReference type="Pfam" id="PF00441">
    <property type="entry name" value="Acyl-CoA_dh_1"/>
    <property type="match status" value="1"/>
</dbReference>
<dbReference type="FunFam" id="1.10.540.10:FF:000001">
    <property type="entry name" value="Very long-chain-specific acyl-CoA dehydrogenase, mitochondrial"/>
    <property type="match status" value="1"/>
</dbReference>
<dbReference type="SUPFAM" id="SSF47203">
    <property type="entry name" value="Acyl-CoA dehydrogenase C-terminal domain-like"/>
    <property type="match status" value="1"/>
</dbReference>
<dbReference type="InterPro" id="IPR009100">
    <property type="entry name" value="AcylCoA_DH/oxidase_NM_dom_sf"/>
</dbReference>
<name>A0A382AIJ1_9ZZZZ</name>
<dbReference type="SUPFAM" id="SSF56645">
    <property type="entry name" value="Acyl-CoA dehydrogenase NM domain-like"/>
    <property type="match status" value="1"/>
</dbReference>
<evidence type="ECO:0000256" key="5">
    <source>
        <dbReference type="ARBA" id="ARBA00023002"/>
    </source>
</evidence>
<feature type="domain" description="Acyl-CoA dehydrogenase/oxidase C-terminal" evidence="6">
    <location>
        <begin position="254"/>
        <end position="417"/>
    </location>
</feature>
<sequence>MDNLVVNRKTGGMYMLETVGSTPIFSREQLNDEQKEIQKMVEDFVTEKVYPLNKQIESKDLELTKQLIREMGELGLLSIDIPEELGGMEMDKVTGIVVAEALAYGGSGSFTVSVSTQTGIGMLPIIWFGSEKQQEKYLPKLATGELIGAYALTEPEAGSDATSGKTIAKLSDDGKHYTLNGEKQFISNGGIADIYTLFAQVDGNKFSAFIVERNMEGFKVGPEEHKMGSKGSSTTPLKLTNVDVPVENLLGNVGDGAAIAFNVLNQGRLKLGAHVLGGCKLVISKTCEYALDRRQFGQPIAFFDAIKKKFADMTIRTYALDSLIYRAIAEIEETVSELDKSDPDYHMKMGRAMELFAIESSTSKVMGSETIGFCTDEGIQIMGGYGFIEDYPIAQAYRDCRIDRIWEGTNEINRQIITGYFMKKAFMNEIPIREHMAERNNFLNLEELVSPHSPLTKQMNILETAKYLVLTIFNEALNEFGQDLKNEQMLGESLADCFMDIYATDSTLSRVNQQVESNGHHSVLIQIAQALTAETSLKILNRALLSLNDIYHGKVPPDVMELYNTFQHRMLPRADVSQLKREIAEYVYLQRKYPF</sequence>